<reference evidence="1" key="1">
    <citation type="submission" date="2018-01" db="EMBL/GenBank/DDBJ databases">
        <title>An insight into the sialome of Amazonian anophelines.</title>
        <authorList>
            <person name="Ribeiro J.M."/>
            <person name="Scarpassa V."/>
            <person name="Calvo E."/>
        </authorList>
    </citation>
    <scope>NUCLEOTIDE SEQUENCE</scope>
</reference>
<protein>
    <submittedName>
        <fullName evidence="1">Putative secreted protein</fullName>
    </submittedName>
</protein>
<organism evidence="1">
    <name type="scientific">Anopheles darlingi</name>
    <name type="common">Mosquito</name>
    <dbReference type="NCBI Taxonomy" id="43151"/>
    <lineage>
        <taxon>Eukaryota</taxon>
        <taxon>Metazoa</taxon>
        <taxon>Ecdysozoa</taxon>
        <taxon>Arthropoda</taxon>
        <taxon>Hexapoda</taxon>
        <taxon>Insecta</taxon>
        <taxon>Pterygota</taxon>
        <taxon>Neoptera</taxon>
        <taxon>Endopterygota</taxon>
        <taxon>Diptera</taxon>
        <taxon>Nematocera</taxon>
        <taxon>Culicoidea</taxon>
        <taxon>Culicidae</taxon>
        <taxon>Anophelinae</taxon>
        <taxon>Anopheles</taxon>
    </lineage>
</organism>
<dbReference type="AlphaFoldDB" id="A0A2M4DNB1"/>
<evidence type="ECO:0000313" key="1">
    <source>
        <dbReference type="EMBL" id="MBW79011.1"/>
    </source>
</evidence>
<accession>A0A2M4DNB1</accession>
<sequence>MGGNLALVQSFVVLAGILYPERPVAKVTRVLHQKPVVATVRRQADRQQLVVFPAEPGHPVGGIPWRTGDRW</sequence>
<name>A0A2M4DNB1_ANODA</name>
<dbReference type="EMBL" id="GGFL01014833">
    <property type="protein sequence ID" value="MBW79011.1"/>
    <property type="molecule type" value="Transcribed_RNA"/>
</dbReference>
<proteinExistence type="predicted"/>